<gene>
    <name evidence="9 11" type="primary">ybeY</name>
    <name evidence="11" type="ORF">G9U52_13920</name>
</gene>
<keyword evidence="4 9" id="KW-0540">Nuclease</keyword>
<evidence type="ECO:0000256" key="10">
    <source>
        <dbReference type="SAM" id="MobiDB-lite"/>
    </source>
</evidence>
<dbReference type="Pfam" id="PF02130">
    <property type="entry name" value="YbeY"/>
    <property type="match status" value="1"/>
</dbReference>
<accession>A0ABX0J6C7</accession>
<evidence type="ECO:0000256" key="4">
    <source>
        <dbReference type="ARBA" id="ARBA00022722"/>
    </source>
</evidence>
<dbReference type="EC" id="3.1.-.-" evidence="9"/>
<keyword evidence="7 9" id="KW-0378">Hydrolase</keyword>
<keyword evidence="2 9" id="KW-0690">Ribosome biogenesis</keyword>
<evidence type="ECO:0000256" key="7">
    <source>
        <dbReference type="ARBA" id="ARBA00022801"/>
    </source>
</evidence>
<dbReference type="RefSeq" id="WP_166150407.1">
    <property type="nucleotide sequence ID" value="NZ_JAAOIW010000004.1"/>
</dbReference>
<protein>
    <recommendedName>
        <fullName evidence="9">Endoribonuclease YbeY</fullName>
        <ecNumber evidence="9">3.1.-.-</ecNumber>
    </recommendedName>
</protein>
<feature type="binding site" evidence="9">
    <location>
        <position position="175"/>
    </location>
    <ligand>
        <name>Zn(2+)</name>
        <dbReference type="ChEBI" id="CHEBI:29105"/>
        <note>catalytic</note>
    </ligand>
</feature>
<feature type="region of interest" description="Disordered" evidence="10">
    <location>
        <begin position="105"/>
        <end position="135"/>
    </location>
</feature>
<reference evidence="11" key="1">
    <citation type="submission" date="2020-03" db="EMBL/GenBank/DDBJ databases">
        <title>Draft sequencing of Paenibacilllus sp. S3N08.</title>
        <authorList>
            <person name="Kim D.-U."/>
        </authorList>
    </citation>
    <scope>NUCLEOTIDE SEQUENCE</scope>
    <source>
        <strain evidence="11">S3N08</strain>
    </source>
</reference>
<sequence>MALRLEWNNEQTQLAISPEFVQRLELLLKLAGEAEQVTEGEVALTFVDDKEIQRLNREYRGLDKPTDVLSFAMQDIGEDEMEIFYINEEEEEEADDFMNEDDLKDLDRLDQSPGSDSALDEGLEAEEGDYGDEEGMEATFDEPLGDIIISVPRAIEQSVDYGHSVERELGFLFVHGFLHLIGYDHDNEAAEKEMFAKQERILEQAGLMR</sequence>
<comment type="function">
    <text evidence="9">Single strand-specific metallo-endoribonuclease involved in late-stage 70S ribosome quality control and in maturation of the 3' terminus of the 16S rRNA.</text>
</comment>
<dbReference type="HAMAP" id="MF_00009">
    <property type="entry name" value="Endoribonucl_YbeY"/>
    <property type="match status" value="1"/>
</dbReference>
<organism evidence="11 12">
    <name type="scientific">Paenibacillus agricola</name>
    <dbReference type="NCBI Taxonomy" id="2716264"/>
    <lineage>
        <taxon>Bacteria</taxon>
        <taxon>Bacillati</taxon>
        <taxon>Bacillota</taxon>
        <taxon>Bacilli</taxon>
        <taxon>Bacillales</taxon>
        <taxon>Paenibacillaceae</taxon>
        <taxon>Paenibacillus</taxon>
    </lineage>
</organism>
<keyword evidence="6 9" id="KW-0255">Endonuclease</keyword>
<name>A0ABX0J6C7_9BACL</name>
<dbReference type="PANTHER" id="PTHR46986:SF1">
    <property type="entry name" value="ENDORIBONUCLEASE YBEY, CHLOROPLASTIC"/>
    <property type="match status" value="1"/>
</dbReference>
<evidence type="ECO:0000256" key="6">
    <source>
        <dbReference type="ARBA" id="ARBA00022759"/>
    </source>
</evidence>
<dbReference type="PANTHER" id="PTHR46986">
    <property type="entry name" value="ENDORIBONUCLEASE YBEY, CHLOROPLASTIC"/>
    <property type="match status" value="1"/>
</dbReference>
<feature type="binding site" evidence="9">
    <location>
        <position position="179"/>
    </location>
    <ligand>
        <name>Zn(2+)</name>
        <dbReference type="ChEBI" id="CHEBI:29105"/>
        <note>catalytic</note>
    </ligand>
</feature>
<evidence type="ECO:0000256" key="3">
    <source>
        <dbReference type="ARBA" id="ARBA00022552"/>
    </source>
</evidence>
<evidence type="ECO:0000256" key="1">
    <source>
        <dbReference type="ARBA" id="ARBA00010875"/>
    </source>
</evidence>
<comment type="subcellular location">
    <subcellularLocation>
        <location evidence="9">Cytoplasm</location>
    </subcellularLocation>
</comment>
<dbReference type="NCBIfam" id="TIGR00043">
    <property type="entry name" value="rRNA maturation RNase YbeY"/>
    <property type="match status" value="2"/>
</dbReference>
<comment type="cofactor">
    <cofactor evidence="9">
        <name>Zn(2+)</name>
        <dbReference type="ChEBI" id="CHEBI:29105"/>
    </cofactor>
    <text evidence="9">Binds 1 zinc ion.</text>
</comment>
<evidence type="ECO:0000313" key="12">
    <source>
        <dbReference type="Proteomes" id="UP001165962"/>
    </source>
</evidence>
<evidence type="ECO:0000256" key="2">
    <source>
        <dbReference type="ARBA" id="ARBA00022517"/>
    </source>
</evidence>
<keyword evidence="9" id="KW-0963">Cytoplasm</keyword>
<comment type="caution">
    <text evidence="11">The sequence shown here is derived from an EMBL/GenBank/DDBJ whole genome shotgun (WGS) entry which is preliminary data.</text>
</comment>
<dbReference type="SUPFAM" id="SSF55486">
    <property type="entry name" value="Metalloproteases ('zincins'), catalytic domain"/>
    <property type="match status" value="1"/>
</dbReference>
<comment type="similarity">
    <text evidence="1 9">Belongs to the endoribonuclease YbeY family.</text>
</comment>
<keyword evidence="5 9" id="KW-0479">Metal-binding</keyword>
<evidence type="ECO:0000256" key="9">
    <source>
        <dbReference type="HAMAP-Rule" id="MF_00009"/>
    </source>
</evidence>
<evidence type="ECO:0000313" key="11">
    <source>
        <dbReference type="EMBL" id="NHN30931.1"/>
    </source>
</evidence>
<evidence type="ECO:0000256" key="8">
    <source>
        <dbReference type="ARBA" id="ARBA00022833"/>
    </source>
</evidence>
<feature type="binding site" evidence="9">
    <location>
        <position position="185"/>
    </location>
    <ligand>
        <name>Zn(2+)</name>
        <dbReference type="ChEBI" id="CHEBI:29105"/>
        <note>catalytic</note>
    </ligand>
</feature>
<evidence type="ECO:0000256" key="5">
    <source>
        <dbReference type="ARBA" id="ARBA00022723"/>
    </source>
</evidence>
<dbReference type="InterPro" id="IPR023091">
    <property type="entry name" value="MetalPrtase_cat_dom_sf_prd"/>
</dbReference>
<dbReference type="InterPro" id="IPR020549">
    <property type="entry name" value="YbeY_CS"/>
</dbReference>
<feature type="compositionally biased region" description="Acidic residues" evidence="10">
    <location>
        <begin position="118"/>
        <end position="135"/>
    </location>
</feature>
<dbReference type="PROSITE" id="PS01306">
    <property type="entry name" value="UPF0054"/>
    <property type="match status" value="1"/>
</dbReference>
<dbReference type="InterPro" id="IPR002036">
    <property type="entry name" value="YbeY"/>
</dbReference>
<dbReference type="Proteomes" id="UP001165962">
    <property type="component" value="Unassembled WGS sequence"/>
</dbReference>
<keyword evidence="3 9" id="KW-0698">rRNA processing</keyword>
<keyword evidence="12" id="KW-1185">Reference proteome</keyword>
<proteinExistence type="inferred from homology"/>
<dbReference type="Gene3D" id="3.40.390.30">
    <property type="entry name" value="Metalloproteases ('zincins'), catalytic domain"/>
    <property type="match status" value="1"/>
</dbReference>
<dbReference type="EMBL" id="JAAOIW010000004">
    <property type="protein sequence ID" value="NHN30931.1"/>
    <property type="molecule type" value="Genomic_DNA"/>
</dbReference>
<keyword evidence="8 9" id="KW-0862">Zinc</keyword>